<dbReference type="InterPro" id="IPR000683">
    <property type="entry name" value="Gfo/Idh/MocA-like_OxRdtase_N"/>
</dbReference>
<dbReference type="Gene3D" id="3.30.360.10">
    <property type="entry name" value="Dihydrodipicolinate Reductase, domain 2"/>
    <property type="match status" value="1"/>
</dbReference>
<dbReference type="AlphaFoldDB" id="A0A949JXL1"/>
<protein>
    <submittedName>
        <fullName evidence="3">Gfo/Idh/MocA family oxidoreductase</fullName>
    </submittedName>
</protein>
<name>A0A949JXL1_9FIRM</name>
<feature type="domain" description="GFO/IDH/MocA-like oxidoreductase" evidence="2">
    <location>
        <begin position="136"/>
        <end position="213"/>
    </location>
</feature>
<gene>
    <name evidence="3" type="ORF">KTH89_05510</name>
</gene>
<keyword evidence="4" id="KW-1185">Reference proteome</keyword>
<evidence type="ECO:0000313" key="4">
    <source>
        <dbReference type="Proteomes" id="UP000712157"/>
    </source>
</evidence>
<evidence type="ECO:0000259" key="1">
    <source>
        <dbReference type="Pfam" id="PF01408"/>
    </source>
</evidence>
<proteinExistence type="predicted"/>
<comment type="caution">
    <text evidence="3">The sequence shown here is derived from an EMBL/GenBank/DDBJ whole genome shotgun (WGS) entry which is preliminary data.</text>
</comment>
<dbReference type="Pfam" id="PF22725">
    <property type="entry name" value="GFO_IDH_MocA_C3"/>
    <property type="match status" value="1"/>
</dbReference>
<feature type="domain" description="Gfo/Idh/MocA-like oxidoreductase N-terminal" evidence="1">
    <location>
        <begin position="6"/>
        <end position="127"/>
    </location>
</feature>
<dbReference type="InterPro" id="IPR036291">
    <property type="entry name" value="NAD(P)-bd_dom_sf"/>
</dbReference>
<dbReference type="InterPro" id="IPR051450">
    <property type="entry name" value="Gfo/Idh/MocA_Oxidoreductases"/>
</dbReference>
<organism evidence="3 4">
    <name type="scientific">Diplocloster agilis</name>
    <dbReference type="NCBI Taxonomy" id="2850323"/>
    <lineage>
        <taxon>Bacteria</taxon>
        <taxon>Bacillati</taxon>
        <taxon>Bacillota</taxon>
        <taxon>Clostridia</taxon>
        <taxon>Lachnospirales</taxon>
        <taxon>Lachnospiraceae</taxon>
        <taxon>Diplocloster</taxon>
    </lineage>
</organism>
<evidence type="ECO:0000313" key="3">
    <source>
        <dbReference type="EMBL" id="MBU9735986.1"/>
    </source>
</evidence>
<evidence type="ECO:0000259" key="2">
    <source>
        <dbReference type="Pfam" id="PF22725"/>
    </source>
</evidence>
<dbReference type="SUPFAM" id="SSF51735">
    <property type="entry name" value="NAD(P)-binding Rossmann-fold domains"/>
    <property type="match status" value="1"/>
</dbReference>
<accession>A0A949JXL1</accession>
<dbReference type="RefSeq" id="WP_238720970.1">
    <property type="nucleotide sequence ID" value="NZ_JAHQCW010000006.1"/>
</dbReference>
<dbReference type="Pfam" id="PF01408">
    <property type="entry name" value="GFO_IDH_MocA"/>
    <property type="match status" value="1"/>
</dbReference>
<sequence>MNKPLRMIVVGMGARAMIYAREALLHPDLFCIAGVVDVNLDRIRTAQQLFRIPDSHCFTSVEELTAVPRFADAVINGTMDPQHVATTIPLLRHGYDVLLEKPFAVNQKEADLLLRCADETGRIVMVCHVLRYAPFYREIQEVLNSGEIGKVIHIHMNEQVSYFHESVSYVRGKYASPELCGSGMLLSKCSHDLDIMAWLMKGNLPKTVSSVGSVIQFLPEMAPEHAGTHCLLNCPAERDCIYSAKRLYIENPQRWANNIWHDIGANSPTKAEKIRLLRNIDNPYSRCVYRCGLKIVDHQSILIQFSDGATGTFSMNGGASASARNIHITGTKGEIIGNFESESFTVHKIAPESPGGRTSRIIDVSKDQHGNPHGNGDQAIVQDFLFILKGEPCSSCCTTLADSMVGHKLVFLAEASREKGGEIQRY</sequence>
<dbReference type="InterPro" id="IPR055170">
    <property type="entry name" value="GFO_IDH_MocA-like_dom"/>
</dbReference>
<dbReference type="PANTHER" id="PTHR43377">
    <property type="entry name" value="BILIVERDIN REDUCTASE A"/>
    <property type="match status" value="1"/>
</dbReference>
<dbReference type="EMBL" id="JAHQCW010000006">
    <property type="protein sequence ID" value="MBU9735986.1"/>
    <property type="molecule type" value="Genomic_DNA"/>
</dbReference>
<dbReference type="GO" id="GO:0000166">
    <property type="term" value="F:nucleotide binding"/>
    <property type="evidence" value="ECO:0007669"/>
    <property type="project" value="InterPro"/>
</dbReference>
<dbReference type="Proteomes" id="UP000712157">
    <property type="component" value="Unassembled WGS sequence"/>
</dbReference>
<reference evidence="3" key="1">
    <citation type="submission" date="2021-06" db="EMBL/GenBank/DDBJ databases">
        <title>Description of novel taxa of the family Lachnospiraceae.</title>
        <authorList>
            <person name="Chaplin A.V."/>
            <person name="Sokolova S.R."/>
            <person name="Pikina A.P."/>
            <person name="Korzhanova M."/>
            <person name="Belova V."/>
            <person name="Korostin D."/>
            <person name="Efimov B.A."/>
        </authorList>
    </citation>
    <scope>NUCLEOTIDE SEQUENCE</scope>
    <source>
        <strain evidence="3">ASD5720</strain>
    </source>
</reference>
<dbReference type="PANTHER" id="PTHR43377:SF2">
    <property type="entry name" value="BINDING ROSSMANN FOLD OXIDOREDUCTASE, PUTATIVE (AFU_ORTHOLOGUE AFUA_4G00560)-RELATED"/>
    <property type="match status" value="1"/>
</dbReference>
<dbReference type="Gene3D" id="3.40.50.720">
    <property type="entry name" value="NAD(P)-binding Rossmann-like Domain"/>
    <property type="match status" value="1"/>
</dbReference>
<dbReference type="SUPFAM" id="SSF55347">
    <property type="entry name" value="Glyceraldehyde-3-phosphate dehydrogenase-like, C-terminal domain"/>
    <property type="match status" value="1"/>
</dbReference>